<dbReference type="RefSeq" id="WP_089688343.1">
    <property type="nucleotide sequence ID" value="NZ_FNFO01000017.1"/>
</dbReference>
<evidence type="ECO:0000313" key="3">
    <source>
        <dbReference type="Proteomes" id="UP000198510"/>
    </source>
</evidence>
<gene>
    <name evidence="2" type="ORF">SAMN05421823_11710</name>
</gene>
<evidence type="ECO:0000313" key="2">
    <source>
        <dbReference type="EMBL" id="SDM60930.1"/>
    </source>
</evidence>
<organism evidence="2 3">
    <name type="scientific">Catalinimonas alkaloidigena</name>
    <dbReference type="NCBI Taxonomy" id="1075417"/>
    <lineage>
        <taxon>Bacteria</taxon>
        <taxon>Pseudomonadati</taxon>
        <taxon>Bacteroidota</taxon>
        <taxon>Cytophagia</taxon>
        <taxon>Cytophagales</taxon>
        <taxon>Catalimonadaceae</taxon>
        <taxon>Catalinimonas</taxon>
    </lineage>
</organism>
<accession>A0A1G9ULW8</accession>
<dbReference type="EMBL" id="FNFO01000017">
    <property type="protein sequence ID" value="SDM60930.1"/>
    <property type="molecule type" value="Genomic_DNA"/>
</dbReference>
<dbReference type="AlphaFoldDB" id="A0A1G9ULW8"/>
<dbReference type="Gene3D" id="2.130.10.10">
    <property type="entry name" value="YVTN repeat-like/Quinoprotein amine dehydrogenase"/>
    <property type="match status" value="1"/>
</dbReference>
<evidence type="ECO:0000256" key="1">
    <source>
        <dbReference type="SAM" id="SignalP"/>
    </source>
</evidence>
<feature type="chain" id="PRO_5011638444" evidence="1">
    <location>
        <begin position="23"/>
        <end position="441"/>
    </location>
</feature>
<dbReference type="OrthoDB" id="1521841at2"/>
<protein>
    <submittedName>
        <fullName evidence="2">Uncharacterized conserved protein</fullName>
    </submittedName>
</protein>
<dbReference type="SUPFAM" id="SSF101908">
    <property type="entry name" value="Putative isomerase YbhE"/>
    <property type="match status" value="1"/>
</dbReference>
<dbReference type="STRING" id="1075417.SAMN05421823_11710"/>
<keyword evidence="3" id="KW-1185">Reference proteome</keyword>
<sequence>MKKLYSLSGRIGLLALALPLLQACTDTCERTNTYTTYEAVYTQREEFKNSIGYEAPHKIETPGKIFRYGDYLLVNEPNEGIHILDNKDPRRPVNLRFLKIPGNVDILVRDDVLYADNYIDLVAFDISDPLNAREVGRIESAFVEQYQVFAAVDAQGNAVQQVLTEWVETEKVEKGDCQSQPVIWYGGWCGTINYAADGRMMSATANSALGSSAAPPVGIGGSMSRFAQYDHYLYAINSSNLALFDISTPASPQATGEIYVGWGIETLFPYGNKLFIGSQNGLYIYDNADPASPQQLSRFAHVQSCDPVVVQGDFAYVTLRNGTECNGYANQLDVLDIRDLTNPTLLKTYPMTNPHGLGIDGCGLFICDGADGLKAFNAENPLDITPVAEFPGIDAYDVIAYDDLLIMIGQDGIYQYRYNNMCDAEAQVELLSTTPIYRPTI</sequence>
<keyword evidence="1" id="KW-0732">Signal</keyword>
<reference evidence="2 3" key="1">
    <citation type="submission" date="2016-10" db="EMBL/GenBank/DDBJ databases">
        <authorList>
            <person name="de Groot N.N."/>
        </authorList>
    </citation>
    <scope>NUCLEOTIDE SEQUENCE [LARGE SCALE GENOMIC DNA]</scope>
    <source>
        <strain evidence="2 3">DSM 25186</strain>
    </source>
</reference>
<dbReference type="Pfam" id="PF08309">
    <property type="entry name" value="LVIVD"/>
    <property type="match status" value="2"/>
</dbReference>
<dbReference type="Proteomes" id="UP000198510">
    <property type="component" value="Unassembled WGS sequence"/>
</dbReference>
<feature type="signal peptide" evidence="1">
    <location>
        <begin position="1"/>
        <end position="22"/>
    </location>
</feature>
<proteinExistence type="predicted"/>
<name>A0A1G9ULW8_9BACT</name>
<dbReference type="PROSITE" id="PS51257">
    <property type="entry name" value="PROKAR_LIPOPROTEIN"/>
    <property type="match status" value="1"/>
</dbReference>
<dbReference type="InterPro" id="IPR015943">
    <property type="entry name" value="WD40/YVTN_repeat-like_dom_sf"/>
</dbReference>
<dbReference type="InterPro" id="IPR013211">
    <property type="entry name" value="LVIVD"/>
</dbReference>